<dbReference type="EMBL" id="CM000769">
    <property type="protein sequence ID" value="KXG19703.1"/>
    <property type="molecule type" value="Genomic_DNA"/>
</dbReference>
<organism evidence="1 2">
    <name type="scientific">Sorghum bicolor</name>
    <name type="common">Sorghum</name>
    <name type="synonym">Sorghum vulgare</name>
    <dbReference type="NCBI Taxonomy" id="4558"/>
    <lineage>
        <taxon>Eukaryota</taxon>
        <taxon>Viridiplantae</taxon>
        <taxon>Streptophyta</taxon>
        <taxon>Embryophyta</taxon>
        <taxon>Tracheophyta</taxon>
        <taxon>Spermatophyta</taxon>
        <taxon>Magnoliopsida</taxon>
        <taxon>Liliopsida</taxon>
        <taxon>Poales</taxon>
        <taxon>Poaceae</taxon>
        <taxon>PACMAD clade</taxon>
        <taxon>Panicoideae</taxon>
        <taxon>Andropogonodae</taxon>
        <taxon>Andropogoneae</taxon>
        <taxon>Sorghinae</taxon>
        <taxon>Sorghum</taxon>
    </lineage>
</organism>
<dbReference type="InParanoid" id="A0A194YIC6"/>
<reference evidence="1 2" key="1">
    <citation type="journal article" date="2009" name="Nature">
        <title>The Sorghum bicolor genome and the diversification of grasses.</title>
        <authorList>
            <person name="Paterson A.H."/>
            <person name="Bowers J.E."/>
            <person name="Bruggmann R."/>
            <person name="Dubchak I."/>
            <person name="Grimwood J."/>
            <person name="Gundlach H."/>
            <person name="Haberer G."/>
            <person name="Hellsten U."/>
            <person name="Mitros T."/>
            <person name="Poliakov A."/>
            <person name="Schmutz J."/>
            <person name="Spannagl M."/>
            <person name="Tang H."/>
            <person name="Wang X."/>
            <person name="Wicker T."/>
            <person name="Bharti A.K."/>
            <person name="Chapman J."/>
            <person name="Feltus F.A."/>
            <person name="Gowik U."/>
            <person name="Grigoriev I.V."/>
            <person name="Lyons E."/>
            <person name="Maher C.A."/>
            <person name="Martis M."/>
            <person name="Narechania A."/>
            <person name="Otillar R.P."/>
            <person name="Penning B.W."/>
            <person name="Salamov A.A."/>
            <person name="Wang Y."/>
            <person name="Zhang L."/>
            <person name="Carpita N.C."/>
            <person name="Freeling M."/>
            <person name="Gingle A.R."/>
            <person name="Hash C.T."/>
            <person name="Keller B."/>
            <person name="Klein P."/>
            <person name="Kresovich S."/>
            <person name="McCann M.C."/>
            <person name="Ming R."/>
            <person name="Peterson D.G."/>
            <person name="Mehboob-ur-Rahman"/>
            <person name="Ware D."/>
            <person name="Westhoff P."/>
            <person name="Mayer K.F."/>
            <person name="Messing J."/>
            <person name="Rokhsar D.S."/>
        </authorList>
    </citation>
    <scope>NUCLEOTIDE SEQUENCE [LARGE SCALE GENOMIC DNA]</scope>
    <source>
        <strain evidence="2">cv. BTx623</strain>
    </source>
</reference>
<sequence>MAYIIYEVGCTNTMCLTYSFSNLSSMLYDLGIGTLGSIGNRSSSDPCT</sequence>
<dbReference type="Gramene" id="KXG19703">
    <property type="protein sequence ID" value="KXG19703"/>
    <property type="gene ID" value="SORBI_3010G101700"/>
</dbReference>
<proteinExistence type="predicted"/>
<reference evidence="2" key="2">
    <citation type="journal article" date="2018" name="Plant J.">
        <title>The Sorghum bicolor reference genome: improved assembly, gene annotations, a transcriptome atlas, and signatures of genome organization.</title>
        <authorList>
            <person name="McCormick R.F."/>
            <person name="Truong S.K."/>
            <person name="Sreedasyam A."/>
            <person name="Jenkins J."/>
            <person name="Shu S."/>
            <person name="Sims D."/>
            <person name="Kennedy M."/>
            <person name="Amirebrahimi M."/>
            <person name="Weers B.D."/>
            <person name="McKinley B."/>
            <person name="Mattison A."/>
            <person name="Morishige D.T."/>
            <person name="Grimwood J."/>
            <person name="Schmutz J."/>
            <person name="Mullet J.E."/>
        </authorList>
    </citation>
    <scope>NUCLEOTIDE SEQUENCE [LARGE SCALE GENOMIC DNA]</scope>
    <source>
        <strain evidence="2">cv. BTx623</strain>
    </source>
</reference>
<evidence type="ECO:0000313" key="2">
    <source>
        <dbReference type="Proteomes" id="UP000000768"/>
    </source>
</evidence>
<dbReference type="Proteomes" id="UP000000768">
    <property type="component" value="Chromosome 10"/>
</dbReference>
<keyword evidence="2" id="KW-1185">Reference proteome</keyword>
<accession>A0A194YIC6</accession>
<dbReference type="AlphaFoldDB" id="A0A194YIC6"/>
<evidence type="ECO:0000313" key="1">
    <source>
        <dbReference type="EMBL" id="KXG19703.1"/>
    </source>
</evidence>
<gene>
    <name evidence="1" type="ORF">SORBI_3010G101700</name>
</gene>
<name>A0A194YIC6_SORBI</name>
<protein>
    <submittedName>
        <fullName evidence="1">Uncharacterized protein</fullName>
    </submittedName>
</protein>